<feature type="compositionally biased region" description="Polar residues" evidence="3">
    <location>
        <begin position="771"/>
        <end position="790"/>
    </location>
</feature>
<feature type="region of interest" description="Disordered" evidence="3">
    <location>
        <begin position="561"/>
        <end position="790"/>
    </location>
</feature>
<feature type="compositionally biased region" description="Basic and acidic residues" evidence="3">
    <location>
        <begin position="822"/>
        <end position="852"/>
    </location>
</feature>
<feature type="region of interest" description="Disordered" evidence="3">
    <location>
        <begin position="984"/>
        <end position="1067"/>
    </location>
</feature>
<keyword evidence="5" id="KW-1185">Reference proteome</keyword>
<feature type="compositionally biased region" description="Basic and acidic residues" evidence="3">
    <location>
        <begin position="1155"/>
        <end position="1173"/>
    </location>
</feature>
<feature type="coiled-coil region" evidence="2">
    <location>
        <begin position="277"/>
        <end position="361"/>
    </location>
</feature>
<accession>A0A8J6AS30</accession>
<feature type="coiled-coil region" evidence="2">
    <location>
        <begin position="1334"/>
        <end position="1457"/>
    </location>
</feature>
<reference evidence="4" key="1">
    <citation type="submission" date="2021-05" db="EMBL/GenBank/DDBJ databases">
        <title>A free-living protist that lacks canonical eukaryotic 1 DNA replication and segregation systems.</title>
        <authorList>
            <person name="Salas-Leiva D.E."/>
            <person name="Tromer E.C."/>
            <person name="Curtis B.A."/>
            <person name="Jerlstrom-Hultqvist J."/>
            <person name="Kolisko M."/>
            <person name="Yi Z."/>
            <person name="Salas-Leiva J.S."/>
            <person name="Gallot-Lavallee L."/>
            <person name="Kops G.J.P.L."/>
            <person name="Archibald J.M."/>
            <person name="Simpson A.G.B."/>
            <person name="Roger A.J."/>
        </authorList>
    </citation>
    <scope>NUCLEOTIDE SEQUENCE</scope>
    <source>
        <strain evidence="4">BICM</strain>
    </source>
</reference>
<feature type="compositionally biased region" description="Acidic residues" evidence="3">
    <location>
        <begin position="668"/>
        <end position="678"/>
    </location>
</feature>
<evidence type="ECO:0000256" key="2">
    <source>
        <dbReference type="SAM" id="Coils"/>
    </source>
</evidence>
<evidence type="ECO:0000313" key="4">
    <source>
        <dbReference type="EMBL" id="KAG9390890.1"/>
    </source>
</evidence>
<organism evidence="4 5">
    <name type="scientific">Carpediemonas membranifera</name>
    <dbReference type="NCBI Taxonomy" id="201153"/>
    <lineage>
        <taxon>Eukaryota</taxon>
        <taxon>Metamonada</taxon>
        <taxon>Carpediemonas-like organisms</taxon>
        <taxon>Carpediemonas</taxon>
    </lineage>
</organism>
<feature type="coiled-coil region" evidence="2">
    <location>
        <begin position="1798"/>
        <end position="1825"/>
    </location>
</feature>
<name>A0A8J6AS30_9EUKA</name>
<evidence type="ECO:0000313" key="5">
    <source>
        <dbReference type="Proteomes" id="UP000717585"/>
    </source>
</evidence>
<feature type="compositionally biased region" description="Polar residues" evidence="3">
    <location>
        <begin position="1263"/>
        <end position="1281"/>
    </location>
</feature>
<feature type="compositionally biased region" description="Acidic residues" evidence="3">
    <location>
        <begin position="587"/>
        <end position="608"/>
    </location>
</feature>
<feature type="compositionally biased region" description="Acidic residues" evidence="3">
    <location>
        <begin position="561"/>
        <end position="575"/>
    </location>
</feature>
<feature type="compositionally biased region" description="Polar residues" evidence="3">
    <location>
        <begin position="734"/>
        <end position="756"/>
    </location>
</feature>
<proteinExistence type="predicted"/>
<feature type="compositionally biased region" description="Low complexity" evidence="3">
    <location>
        <begin position="1206"/>
        <end position="1217"/>
    </location>
</feature>
<feature type="coiled-coil region" evidence="2">
    <location>
        <begin position="206"/>
        <end position="233"/>
    </location>
</feature>
<feature type="compositionally biased region" description="Low complexity" evidence="3">
    <location>
        <begin position="853"/>
        <end position="863"/>
    </location>
</feature>
<evidence type="ECO:0000256" key="3">
    <source>
        <dbReference type="SAM" id="MobiDB-lite"/>
    </source>
</evidence>
<feature type="compositionally biased region" description="Acidic residues" evidence="3">
    <location>
        <begin position="633"/>
        <end position="644"/>
    </location>
</feature>
<dbReference type="Proteomes" id="UP000717585">
    <property type="component" value="Unassembled WGS sequence"/>
</dbReference>
<feature type="region of interest" description="Disordered" evidence="3">
    <location>
        <begin position="804"/>
        <end position="877"/>
    </location>
</feature>
<feature type="compositionally biased region" description="Polar residues" evidence="3">
    <location>
        <begin position="1231"/>
        <end position="1242"/>
    </location>
</feature>
<comment type="caution">
    <text evidence="4">The sequence shown here is derived from an EMBL/GenBank/DDBJ whole genome shotgun (WGS) entry which is preliminary data.</text>
</comment>
<feature type="region of interest" description="Disordered" evidence="3">
    <location>
        <begin position="1917"/>
        <end position="1953"/>
    </location>
</feature>
<protein>
    <submittedName>
        <fullName evidence="4">Uncharacterized protein</fullName>
    </submittedName>
</protein>
<dbReference type="PANTHER" id="PTHR13037:SF24">
    <property type="entry name" value="POLYCOMB PROTEIN PCL-RELATED"/>
    <property type="match status" value="1"/>
</dbReference>
<feature type="compositionally biased region" description="Basic and acidic residues" evidence="3">
    <location>
        <begin position="679"/>
        <end position="690"/>
    </location>
</feature>
<evidence type="ECO:0000256" key="1">
    <source>
        <dbReference type="ARBA" id="ARBA00022581"/>
    </source>
</evidence>
<dbReference type="EMBL" id="JAHDYR010000062">
    <property type="protein sequence ID" value="KAG9390890.1"/>
    <property type="molecule type" value="Genomic_DNA"/>
</dbReference>
<keyword evidence="1" id="KW-0945">Host-virus interaction</keyword>
<feature type="coiled-coil region" evidence="2">
    <location>
        <begin position="916"/>
        <end position="964"/>
    </location>
</feature>
<dbReference type="PANTHER" id="PTHR13037">
    <property type="entry name" value="FORMIN"/>
    <property type="match status" value="1"/>
</dbReference>
<sequence>MLDVQLQTAKQLSEIQDRVRHTVTRHDKYTAQPIRLADGREVPDDEMRTGMNAARSVLVDFEKLCISREEGLATLDQWFGAAKRQRDRELTDFQNKLAHTEAIGGTTHDITEGFVLNDDDAPEDAETMFFYEPAAPVLDDEVFTKHVEDIYAEIDRTAQKQGRTVSLLDNAKEHIENIVRNAIRDIMGERLQQMNVAKSSAVRIATQNLENQLASANAQVADMKEKLGSLTNKHRVTSLQLREKSTALKTLQKSYQSDMAKLKGSLAKEEAKAMKSDTMLEGRLADLKRENEQLQRTLEERTTRMKVKLKELLAEKKTSASQIAQLRSLLTQEEQRGKISKLKMQDEIRKLRSDLAGKEQLHSKARATLQYQMDERRERMMSKARQQAAKELDKMRSDHARQMKRVTAESTAAIEAQVRALKDMMGTRDNDKALQAKLKEYQGNIEALSSKLHSKITSQSQATMEEQGRIQKEFSAQLDAINKAHAHELAKQKAEMNTSHDTALKKLRDEHATEVAALSRELDVMTTTINTLNNTRMADSPEQLVSDSENLVDEVEELMDEINDSDSETDTETETGSDSGTERALSDADEDMPAIDEGSEPEDTESESEITRPPAALDVEVIRTVPEVKVDAAVDDEVEEEEEAVLSSRLAEAHTARSSPASDLDQLSAEDIEEEEAHETDAADDSRAELDTEEPDPAAPAPEAPRPVSQQDLAADTPPTDDPSPVESPRPVTGTRSTVGSPPTSDSKPESTSSLPTALDDQTVEGKTLAHGNQTASTSSLTSAPDSPDSQFIADATAAFKASYERVDSDSYPALVIPRLDVAAEPRERSKSLSSRDKQTPKLVESPHDSNRSARSVRSAAPSPDESARSIHHRRHRRKMISVAIETEYVVDETEILRQQAADSRETGLDDREAEVEALEAELSDRFEVLEQLAENIAMHEDEMDAREAKLNEFETQLQVLAEAIGPAQQSAIAALAQDLHLDSKPSTAPQTATETAPPTATGVESESESFNPPPTPPKSSRRSSHGVDREQSAKSLLSELTRVKSSLTPRGERRASSVSDVSVHDRNRERELEAEIEHLKGVIDVMRMEHLNAELESELGEANTPHSGHLLTVLENNTSLSPRLVPNSDDAEILNVVSGQVTRVKSSRHSHRGFTPDRPSRSRGSESGDERQPTPQRSGSKPVSPHEQSDSEPEEHPEHMDIPEVPVTAPTQPQPKTTRKTPRSARMVVSVTQASTQTNPWMPTLPIRESPAAPVLVSDSAAGTTRSAREGSVQTTTPTDGTAARDMTTVAATVAVDTDLPPSLHAVSQADFDMLLAENGQLHELVQMKIASLEARERALEKAKATIVELELKADSAMLLGPASDTTERLTTLHQSLTEARTELLKVHQDNERLRTRLDSSEVELADTHEALEQARLAAKGDADFEAERRSLRSEVEDLRQQMVDLDAEHMRELQALTQEQSQGSKPLAALQEGLRRKLAERDTAIKQKAAKIRLLEAKLEASRLAAGAPQQAAESGHERLVFLSDNGAMPSKLENAFTQTRTRVIESVSTQTVPPKPPTPVFPNEIDDATEALIDAALMRHNDIVASMRASLGSVTRSLTSHLARYANSDSPMAGPTAAAQLQAVQTSLKSAENTAMRLSKLSALVIPTEDKITKAPIVSHIESLCRRELVKVCDTQIDALREIQPNVDMIRKGLQQKAGTVAAQAENAPCDDADRLKAVVAVSARELEAAKVEITKLQTDLHRARRMGADAQAAATRLQNELSQRDFELQRLLDVADAGRSAEQANIAATVKQRLAAQRKGMDKVSQALQRMEQRHRAALHNWESKRQMLLQEREANYARSLEAMGGIVDEVGYQLSLVRPTQTAPLPQRVLRRATFVPPQPVPASTVGLPAADLSERRRSIAYARSPAAATVLPPPEIEDTSPPQRVVGSRVPGQTWYRTPQKPPSGAVLEPVALPGKQPTIPDSAPAEGYGIGNNPRLAVLRQNRGYRPRWKHDEQTQRLLDAFMTRRKKLLPRIGASATIAEHLTTEARRPVSPLTPRVD</sequence>
<feature type="region of interest" description="Disordered" evidence="3">
    <location>
        <begin position="1142"/>
        <end position="1247"/>
    </location>
</feature>
<feature type="compositionally biased region" description="Low complexity" evidence="3">
    <location>
        <begin position="986"/>
        <end position="1002"/>
    </location>
</feature>
<feature type="region of interest" description="Disordered" evidence="3">
    <location>
        <begin position="1263"/>
        <end position="1283"/>
    </location>
</feature>
<gene>
    <name evidence="4" type="ORF">J8273_7155</name>
</gene>
<keyword evidence="2" id="KW-0175">Coiled coil</keyword>